<dbReference type="InterPro" id="IPR010982">
    <property type="entry name" value="Lambda_DNA-bd_dom_sf"/>
</dbReference>
<accession>A0ABV5QDX8</accession>
<reference evidence="2 3" key="1">
    <citation type="submission" date="2024-09" db="EMBL/GenBank/DDBJ databases">
        <authorList>
            <person name="Sun Q."/>
            <person name="Mori K."/>
        </authorList>
    </citation>
    <scope>NUCLEOTIDE SEQUENCE [LARGE SCALE GENOMIC DNA]</scope>
    <source>
        <strain evidence="2 3">JCM 3323</strain>
    </source>
</reference>
<evidence type="ECO:0000313" key="2">
    <source>
        <dbReference type="EMBL" id="MFB9533488.1"/>
    </source>
</evidence>
<dbReference type="RefSeq" id="WP_346118023.1">
    <property type="nucleotide sequence ID" value="NZ_BAAAXC010000005.1"/>
</dbReference>
<sequence length="78" mass="8465">MPNVQPAREALGRRLRELRTGAGLNGKEFAERLGWIATKVSKIEHGKQTPTEEDVRAWADATAAPADQAELLLAQGVT</sequence>
<dbReference type="InterPro" id="IPR001387">
    <property type="entry name" value="Cro/C1-type_HTH"/>
</dbReference>
<gene>
    <name evidence="2" type="ORF">ACFFRN_43415</name>
</gene>
<comment type="caution">
    <text evidence="2">The sequence shown here is derived from an EMBL/GenBank/DDBJ whole genome shotgun (WGS) entry which is preliminary data.</text>
</comment>
<dbReference type="Pfam" id="PF13560">
    <property type="entry name" value="HTH_31"/>
    <property type="match status" value="1"/>
</dbReference>
<keyword evidence="3" id="KW-1185">Reference proteome</keyword>
<evidence type="ECO:0000313" key="3">
    <source>
        <dbReference type="Proteomes" id="UP001589646"/>
    </source>
</evidence>
<protein>
    <submittedName>
        <fullName evidence="2">Helix-turn-helix domain-containing protein</fullName>
    </submittedName>
</protein>
<dbReference type="Proteomes" id="UP001589646">
    <property type="component" value="Unassembled WGS sequence"/>
</dbReference>
<dbReference type="CDD" id="cd00093">
    <property type="entry name" value="HTH_XRE"/>
    <property type="match status" value="1"/>
</dbReference>
<dbReference type="SMART" id="SM00530">
    <property type="entry name" value="HTH_XRE"/>
    <property type="match status" value="1"/>
</dbReference>
<name>A0ABV5QDX8_9ACTN</name>
<organism evidence="2 3">
    <name type="scientific">Nonomuraea roseola</name>
    <dbReference type="NCBI Taxonomy" id="46179"/>
    <lineage>
        <taxon>Bacteria</taxon>
        <taxon>Bacillati</taxon>
        <taxon>Actinomycetota</taxon>
        <taxon>Actinomycetes</taxon>
        <taxon>Streptosporangiales</taxon>
        <taxon>Streptosporangiaceae</taxon>
        <taxon>Nonomuraea</taxon>
    </lineage>
</organism>
<feature type="domain" description="HTH cro/C1-type" evidence="1">
    <location>
        <begin position="15"/>
        <end position="69"/>
    </location>
</feature>
<dbReference type="SUPFAM" id="SSF47413">
    <property type="entry name" value="lambda repressor-like DNA-binding domains"/>
    <property type="match status" value="1"/>
</dbReference>
<evidence type="ECO:0000259" key="1">
    <source>
        <dbReference type="PROSITE" id="PS50943"/>
    </source>
</evidence>
<dbReference type="PROSITE" id="PS50943">
    <property type="entry name" value="HTH_CROC1"/>
    <property type="match status" value="1"/>
</dbReference>
<dbReference type="Gene3D" id="1.10.260.40">
    <property type="entry name" value="lambda repressor-like DNA-binding domains"/>
    <property type="match status" value="1"/>
</dbReference>
<dbReference type="EMBL" id="JBHMCE010000019">
    <property type="protein sequence ID" value="MFB9533488.1"/>
    <property type="molecule type" value="Genomic_DNA"/>
</dbReference>
<proteinExistence type="predicted"/>